<dbReference type="Pfam" id="PF13229">
    <property type="entry name" value="Beta_helix"/>
    <property type="match status" value="1"/>
</dbReference>
<dbReference type="EMBL" id="CP053538">
    <property type="protein sequence ID" value="QJX48084.1"/>
    <property type="molecule type" value="Genomic_DNA"/>
</dbReference>
<evidence type="ECO:0000259" key="1">
    <source>
        <dbReference type="Pfam" id="PF13229"/>
    </source>
</evidence>
<dbReference type="InterPro" id="IPR011050">
    <property type="entry name" value="Pectin_lyase_fold/virulence"/>
</dbReference>
<evidence type="ECO:0000313" key="3">
    <source>
        <dbReference type="Proteomes" id="UP000501623"/>
    </source>
</evidence>
<dbReference type="Proteomes" id="UP000501623">
    <property type="component" value="Chromosome"/>
</dbReference>
<evidence type="ECO:0000313" key="2">
    <source>
        <dbReference type="EMBL" id="QJX48084.1"/>
    </source>
</evidence>
<accession>A0A6M6BJT3</accession>
<reference evidence="2 3" key="1">
    <citation type="submission" date="2020-05" db="EMBL/GenBank/DDBJ databases">
        <title>Complete genome sequence of Hymenobacter sp. TS19 in Coasted Sand Dune.</title>
        <authorList>
            <person name="Lee J.-H."/>
            <person name="Jung J.-H."/>
            <person name="Jeong S."/>
            <person name="Zhao L."/>
            <person name="Kim M.-K."/>
            <person name="Seo H.-S."/>
            <person name="Lim S."/>
        </authorList>
    </citation>
    <scope>NUCLEOTIDE SEQUENCE [LARGE SCALE GENOMIC DNA]</scope>
    <source>
        <strain evidence="2 3">TS19</strain>
    </source>
</reference>
<protein>
    <submittedName>
        <fullName evidence="2">T9SS type A sorting domain-containing protein</fullName>
    </submittedName>
</protein>
<name>A0A6M6BJT3_9BACT</name>
<dbReference type="Gene3D" id="2.160.20.10">
    <property type="entry name" value="Single-stranded right-handed beta-helix, Pectin lyase-like"/>
    <property type="match status" value="1"/>
</dbReference>
<feature type="domain" description="Right handed beta helix" evidence="1">
    <location>
        <begin position="153"/>
        <end position="331"/>
    </location>
</feature>
<dbReference type="InterPro" id="IPR013783">
    <property type="entry name" value="Ig-like_fold"/>
</dbReference>
<sequence>MRKYLLSLILFAGCYLGVGHSVLATTYYVSNSGNDTNPGTSVATAWQSIERVNQVMLKPGDRVLFNGAQTFEGTIGAQNSGTATQPIIYSSFGPGTATINSGNYWGFIAQNQDALEIRRLKFMGNGREVNATGGVFFYRDDEKITTQLQHIILDSLDVSGYKRYGIIIGSNSATADYWRNTYGYDDVRITNTATHDNGDTGIFSYGATLHAHRNWYIANCKSYNNSGATYIQDRNTGSGIVLANVDGALVEYCAAYNNGWLSSHANSGPAGIWAYACNNLIIQYSESYNNSSATLDGGGFDLDGGCTNSTLQYNYSHDNAGPGLMLAQYAGAPIALENLTIRYNVSENDARRYRGSITLWSSGAGGGIRNANIYNNTVFLSPTPGGYIPQAVDVGSGGIENVALRNNVFQTTAGLPFLNDVSGSVTFQGNCYWSSGAPAEWRHFSSTYTSMEQWRANTGAEMLDGAPTGLVADPKLTAPGQGGTGPWGPDKPISAWKAYQLQASSPLVGAGLDLKARFGISPGTHDLFGFPIPSGGARANIGAQGGSGGTPLPVELVSFYAQYKNNRVGLHWTTATERNSAFFEIQRSTDGKAFVTLGKVAAAGNSAIGRTYTWDDVQPFAQTAYYRLRQTDHDGSAHYSTVAVVTPNTIGKQELSVFPNPVKRGQELFLDLAAWSGQSTQLTITSLTGQVSLRTQLTAASTPTAVRLPAQLPAGTYLLTMQNGQQKFHARMVVE</sequence>
<dbReference type="AlphaFoldDB" id="A0A6M6BJT3"/>
<dbReference type="InterPro" id="IPR012334">
    <property type="entry name" value="Pectin_lyas_fold"/>
</dbReference>
<dbReference type="RefSeq" id="WP_171592172.1">
    <property type="nucleotide sequence ID" value="NZ_CP053538.1"/>
</dbReference>
<dbReference type="InterPro" id="IPR039448">
    <property type="entry name" value="Beta_helix"/>
</dbReference>
<dbReference type="InterPro" id="IPR006626">
    <property type="entry name" value="PbH1"/>
</dbReference>
<dbReference type="SUPFAM" id="SSF51126">
    <property type="entry name" value="Pectin lyase-like"/>
    <property type="match status" value="1"/>
</dbReference>
<keyword evidence="3" id="KW-1185">Reference proteome</keyword>
<proteinExistence type="predicted"/>
<gene>
    <name evidence="2" type="ORF">HMJ29_14545</name>
</gene>
<dbReference type="InterPro" id="IPR026444">
    <property type="entry name" value="Secre_tail"/>
</dbReference>
<dbReference type="NCBIfam" id="TIGR04183">
    <property type="entry name" value="Por_Secre_tail"/>
    <property type="match status" value="1"/>
</dbReference>
<organism evidence="2 3">
    <name type="scientific">Hymenobacter taeanensis</name>
    <dbReference type="NCBI Taxonomy" id="2735321"/>
    <lineage>
        <taxon>Bacteria</taxon>
        <taxon>Pseudomonadati</taxon>
        <taxon>Bacteroidota</taxon>
        <taxon>Cytophagia</taxon>
        <taxon>Cytophagales</taxon>
        <taxon>Hymenobacteraceae</taxon>
        <taxon>Hymenobacter</taxon>
    </lineage>
</organism>
<dbReference type="KEGG" id="hts:HMJ29_14545"/>
<dbReference type="SMART" id="SM00710">
    <property type="entry name" value="PbH1"/>
    <property type="match status" value="8"/>
</dbReference>
<dbReference type="Gene3D" id="2.60.40.10">
    <property type="entry name" value="Immunoglobulins"/>
    <property type="match status" value="1"/>
</dbReference>